<protein>
    <submittedName>
        <fullName evidence="1">Uncharacterized protein</fullName>
    </submittedName>
</protein>
<evidence type="ECO:0000313" key="1">
    <source>
        <dbReference type="EMBL" id="TRU17138.1"/>
    </source>
</evidence>
<gene>
    <name evidence="1" type="ORF">EWV80_22740</name>
</gene>
<reference evidence="1 2" key="1">
    <citation type="submission" date="2019-01" db="EMBL/GenBank/DDBJ databases">
        <title>Coherence of Microcystis species and biogeography revealed through population genomics.</title>
        <authorList>
            <person name="Perez-Carrascal O.M."/>
            <person name="Terrat Y."/>
            <person name="Giani A."/>
            <person name="Fortin N."/>
            <person name="Tromas N."/>
            <person name="Shapiro B.J."/>
        </authorList>
    </citation>
    <scope>NUCLEOTIDE SEQUENCE [LARGE SCALE GENOMIC DNA]</scope>
    <source>
        <strain evidence="1">Ma_QC_B_20070730_S2</strain>
    </source>
</reference>
<dbReference type="Proteomes" id="UP000320551">
    <property type="component" value="Unassembled WGS sequence"/>
</dbReference>
<sequence>MNFQPNYHGQNKEVQDVLNETNDLISEANTLLNYQPIPTQTSSTDSDNLVSSDYTLQREINRLNHNIEIEKIEELAELGSPYTYYESSFDDYDDYGDC</sequence>
<dbReference type="AlphaFoldDB" id="A0A552D4J7"/>
<proteinExistence type="predicted"/>
<accession>A0A552D4J7</accession>
<dbReference type="EMBL" id="SFBK01000296">
    <property type="protein sequence ID" value="TRU17138.1"/>
    <property type="molecule type" value="Genomic_DNA"/>
</dbReference>
<organism evidence="1 2">
    <name type="scientific">Microcystis aeruginosa Ma_QC_B_20070730_S2</name>
    <dbReference type="NCBI Taxonomy" id="2486256"/>
    <lineage>
        <taxon>Bacteria</taxon>
        <taxon>Bacillati</taxon>
        <taxon>Cyanobacteriota</taxon>
        <taxon>Cyanophyceae</taxon>
        <taxon>Oscillatoriophycideae</taxon>
        <taxon>Chroococcales</taxon>
        <taxon>Microcystaceae</taxon>
        <taxon>Microcystis</taxon>
    </lineage>
</organism>
<name>A0A552D4J7_MICAE</name>
<comment type="caution">
    <text evidence="1">The sequence shown here is derived from an EMBL/GenBank/DDBJ whole genome shotgun (WGS) entry which is preliminary data.</text>
</comment>
<evidence type="ECO:0000313" key="2">
    <source>
        <dbReference type="Proteomes" id="UP000320551"/>
    </source>
</evidence>